<dbReference type="GO" id="GO:0009416">
    <property type="term" value="P:response to light stimulus"/>
    <property type="evidence" value="ECO:0007669"/>
    <property type="project" value="TreeGrafter"/>
</dbReference>
<comment type="caution">
    <text evidence="12">The sequence shown here is derived from an EMBL/GenBank/DDBJ whole genome shotgun (WGS) entry which is preliminary data.</text>
</comment>
<name>A0A433XET8_9HYPH</name>
<dbReference type="GO" id="GO:0003904">
    <property type="term" value="F:deoxyribodipyrimidine photo-lyase activity"/>
    <property type="evidence" value="ECO:0007669"/>
    <property type="project" value="UniProtKB-EC"/>
</dbReference>
<feature type="site" description="Electron transfer via tryptophanyl radical" evidence="9">
    <location>
        <position position="355"/>
    </location>
</feature>
<dbReference type="InterPro" id="IPR018394">
    <property type="entry name" value="DNA_photolyase_1_CS_C"/>
</dbReference>
<dbReference type="PRINTS" id="PR00147">
    <property type="entry name" value="DNAPHOTLYASE"/>
</dbReference>
<keyword evidence="13" id="KW-1185">Reference proteome</keyword>
<keyword evidence="5 8" id="KW-0274">FAD</keyword>
<evidence type="ECO:0000256" key="3">
    <source>
        <dbReference type="ARBA" id="ARBA00014046"/>
    </source>
</evidence>
<dbReference type="InterPro" id="IPR014729">
    <property type="entry name" value="Rossmann-like_a/b/a_fold"/>
</dbReference>
<evidence type="ECO:0000256" key="7">
    <source>
        <dbReference type="ARBA" id="ARBA00033999"/>
    </source>
</evidence>
<evidence type="ECO:0000256" key="2">
    <source>
        <dbReference type="ARBA" id="ARBA00013149"/>
    </source>
</evidence>
<dbReference type="InterPro" id="IPR005101">
    <property type="entry name" value="Cryptochr/Photolyase_FAD-bd"/>
</dbReference>
<comment type="similarity">
    <text evidence="10">Belongs to the DNA photolyase family.</text>
</comment>
<evidence type="ECO:0000256" key="1">
    <source>
        <dbReference type="ARBA" id="ARBA00001932"/>
    </source>
</evidence>
<dbReference type="AlphaFoldDB" id="A0A433XET8"/>
<dbReference type="GO" id="GO:0000719">
    <property type="term" value="P:photoreactive repair"/>
    <property type="evidence" value="ECO:0007669"/>
    <property type="project" value="UniProtKB-ARBA"/>
</dbReference>
<dbReference type="InterPro" id="IPR036155">
    <property type="entry name" value="Crypto/Photolyase_N_sf"/>
</dbReference>
<keyword evidence="6 10" id="KW-0157">Chromophore</keyword>
<evidence type="ECO:0000313" key="13">
    <source>
        <dbReference type="Proteomes" id="UP000281547"/>
    </source>
</evidence>
<comment type="cofactor">
    <cofactor evidence="1">
        <name>(6R)-5,10-methylene-5,6,7,8-tetrahydrofolate</name>
        <dbReference type="ChEBI" id="CHEBI:15636"/>
    </cofactor>
</comment>
<dbReference type="Pfam" id="PF00875">
    <property type="entry name" value="DNA_photolyase"/>
    <property type="match status" value="1"/>
</dbReference>
<dbReference type="PROSITE" id="PS51645">
    <property type="entry name" value="PHR_CRY_ALPHA_BETA"/>
    <property type="match status" value="1"/>
</dbReference>
<dbReference type="PANTHER" id="PTHR11455:SF9">
    <property type="entry name" value="CRYPTOCHROME CIRCADIAN CLOCK 5 ISOFORM X1"/>
    <property type="match status" value="1"/>
</dbReference>
<keyword evidence="12" id="KW-0456">Lyase</keyword>
<evidence type="ECO:0000256" key="8">
    <source>
        <dbReference type="PIRSR" id="PIRSR602081-1"/>
    </source>
</evidence>
<dbReference type="Proteomes" id="UP000281547">
    <property type="component" value="Unassembled WGS sequence"/>
</dbReference>
<dbReference type="OrthoDB" id="9772484at2"/>
<dbReference type="GO" id="GO:0003677">
    <property type="term" value="F:DNA binding"/>
    <property type="evidence" value="ECO:0007669"/>
    <property type="project" value="TreeGrafter"/>
</dbReference>
<dbReference type="InterPro" id="IPR002081">
    <property type="entry name" value="Cryptochrome/DNA_photolyase_1"/>
</dbReference>
<dbReference type="PROSITE" id="PS00394">
    <property type="entry name" value="DNA_PHOTOLYASES_1_1"/>
    <property type="match status" value="1"/>
</dbReference>
<dbReference type="GO" id="GO:0071949">
    <property type="term" value="F:FAD binding"/>
    <property type="evidence" value="ECO:0007669"/>
    <property type="project" value="TreeGrafter"/>
</dbReference>
<protein>
    <recommendedName>
        <fullName evidence="3">Deoxyribodipyrimidine photo-lyase</fullName>
        <ecNumber evidence="2">4.1.99.3</ecNumber>
    </recommendedName>
</protein>
<gene>
    <name evidence="12" type="ORF">EMQ25_05535</name>
</gene>
<sequence length="469" mass="53165">MTSTALVWFRNDLRLTDNPALKAAMDQGDRVVALYIHETDPSLRPIGGAARWWLHHSLNALAEDLAGLGIELLIAEGKAGDEVRKAAKSHEAASLHWNRRYAPAEREVDGAIKTALGKDGLEVHSHAANVLVEPFDISTKDDRPYAVYSPFWKVLRGMDIPRPSPRPRRRTDPIKAGRVDKGYEAPKWSRKLGQHWEIGETAARAKLRTFLEDLVKDYPEGRDRPAEDATSRLSPHLRFGEIGPREVWHTAQAFAEEHGYLRSQIDKFLSELGWREFNYNQLYHREDIAKVSMQPKYENMKWRSPGSALARWQSGMTGLPMVDAGMRELWETGYMHNRVRMLTASLLSKNLLIDWRLGEEWFWDCLLDADGANNPGNWQWVAGSGLDASPYFRIFNPVTQGERFDPAGTYVRRWLPELAKLDDKHVHAPWKAPKEALKAAGISIGETYPAPIVDLKVSRERALDAAKGL</sequence>
<accession>A0A433XET8</accession>
<feature type="binding site" evidence="8">
    <location>
        <begin position="230"/>
        <end position="234"/>
    </location>
    <ligand>
        <name>FAD</name>
        <dbReference type="ChEBI" id="CHEBI:57692"/>
    </ligand>
</feature>
<evidence type="ECO:0000256" key="4">
    <source>
        <dbReference type="ARBA" id="ARBA00022630"/>
    </source>
</evidence>
<comment type="catalytic activity">
    <reaction evidence="7">
        <text>cyclobutadipyrimidine (in DNA) = 2 pyrimidine residues (in DNA).</text>
        <dbReference type="EC" id="4.1.99.3"/>
    </reaction>
</comment>
<feature type="site" description="Electron transfer via tryptophanyl radical" evidence="9">
    <location>
        <position position="302"/>
    </location>
</feature>
<evidence type="ECO:0000256" key="5">
    <source>
        <dbReference type="ARBA" id="ARBA00022827"/>
    </source>
</evidence>
<evidence type="ECO:0000256" key="10">
    <source>
        <dbReference type="RuleBase" id="RU004182"/>
    </source>
</evidence>
<dbReference type="InterPro" id="IPR006050">
    <property type="entry name" value="DNA_photolyase_N"/>
</dbReference>
<feature type="binding site" evidence="8">
    <location>
        <position position="268"/>
    </location>
    <ligand>
        <name>FAD</name>
        <dbReference type="ChEBI" id="CHEBI:57692"/>
    </ligand>
</feature>
<dbReference type="Pfam" id="PF03441">
    <property type="entry name" value="FAD_binding_7"/>
    <property type="match status" value="1"/>
</dbReference>
<proteinExistence type="inferred from homology"/>
<evidence type="ECO:0000313" key="12">
    <source>
        <dbReference type="EMBL" id="RUT32611.1"/>
    </source>
</evidence>
<feature type="domain" description="Photolyase/cryptochrome alpha/beta" evidence="11">
    <location>
        <begin position="3"/>
        <end position="131"/>
    </location>
</feature>
<dbReference type="InterPro" id="IPR036134">
    <property type="entry name" value="Crypto/Photolyase_FAD-like_sf"/>
</dbReference>
<evidence type="ECO:0000259" key="11">
    <source>
        <dbReference type="PROSITE" id="PS51645"/>
    </source>
</evidence>
<evidence type="ECO:0000256" key="9">
    <source>
        <dbReference type="PIRSR" id="PIRSR602081-2"/>
    </source>
</evidence>
<feature type="site" description="Electron transfer via tryptophanyl radical" evidence="9">
    <location>
        <position position="378"/>
    </location>
</feature>
<dbReference type="PANTHER" id="PTHR11455">
    <property type="entry name" value="CRYPTOCHROME"/>
    <property type="match status" value="1"/>
</dbReference>
<dbReference type="RefSeq" id="WP_127187568.1">
    <property type="nucleotide sequence ID" value="NZ_RZNJ01000002.1"/>
</dbReference>
<dbReference type="Gene3D" id="3.40.50.620">
    <property type="entry name" value="HUPs"/>
    <property type="match status" value="1"/>
</dbReference>
<feature type="binding site" evidence="8">
    <location>
        <begin position="368"/>
        <end position="370"/>
    </location>
    <ligand>
        <name>FAD</name>
        <dbReference type="ChEBI" id="CHEBI:57692"/>
    </ligand>
</feature>
<dbReference type="FunFam" id="1.10.579.10:FF:000003">
    <property type="entry name" value="Deoxyribodipyrimidine photo-lyase"/>
    <property type="match status" value="1"/>
</dbReference>
<dbReference type="SUPFAM" id="SSF48173">
    <property type="entry name" value="Cryptochrome/photolyase FAD-binding domain"/>
    <property type="match status" value="1"/>
</dbReference>
<evidence type="ECO:0000256" key="6">
    <source>
        <dbReference type="ARBA" id="ARBA00022991"/>
    </source>
</evidence>
<dbReference type="EMBL" id="RZNJ01000002">
    <property type="protein sequence ID" value="RUT32611.1"/>
    <property type="molecule type" value="Genomic_DNA"/>
</dbReference>
<dbReference type="SUPFAM" id="SSF52425">
    <property type="entry name" value="Cryptochrome/photolyase, N-terminal domain"/>
    <property type="match status" value="1"/>
</dbReference>
<reference evidence="12 13" key="1">
    <citation type="journal article" date="2016" name="Int. J. Syst. Evol. Microbiol.">
        <title>Arsenicitalea aurantiaca gen. nov., sp. nov., a new member of the family Hyphomicrobiaceae, isolated from high-arsenic sediment.</title>
        <authorList>
            <person name="Mu Y."/>
            <person name="Zhou L."/>
            <person name="Zeng X.C."/>
            <person name="Liu L."/>
            <person name="Pan Y."/>
            <person name="Chen X."/>
            <person name="Wang J."/>
            <person name="Li S."/>
            <person name="Li W.J."/>
            <person name="Wang Y."/>
        </authorList>
    </citation>
    <scope>NUCLEOTIDE SEQUENCE [LARGE SCALE GENOMIC DNA]</scope>
    <source>
        <strain evidence="12 13">42-50</strain>
    </source>
</reference>
<comment type="cofactor">
    <cofactor evidence="8">
        <name>FAD</name>
        <dbReference type="ChEBI" id="CHEBI:57692"/>
    </cofactor>
    <text evidence="8">Binds 1 FAD per subunit.</text>
</comment>
<keyword evidence="4 8" id="KW-0285">Flavoprotein</keyword>
<organism evidence="12 13">
    <name type="scientific">Arsenicitalea aurantiaca</name>
    <dbReference type="NCBI Taxonomy" id="1783274"/>
    <lineage>
        <taxon>Bacteria</taxon>
        <taxon>Pseudomonadati</taxon>
        <taxon>Pseudomonadota</taxon>
        <taxon>Alphaproteobacteria</taxon>
        <taxon>Hyphomicrobiales</taxon>
        <taxon>Devosiaceae</taxon>
        <taxon>Arsenicitalea</taxon>
    </lineage>
</organism>
<feature type="binding site" evidence="8">
    <location>
        <position position="218"/>
    </location>
    <ligand>
        <name>FAD</name>
        <dbReference type="ChEBI" id="CHEBI:57692"/>
    </ligand>
</feature>
<dbReference type="Gene3D" id="1.10.579.10">
    <property type="entry name" value="DNA Cyclobutane Dipyrimidine Photolyase, subunit A, domain 3"/>
    <property type="match status" value="1"/>
</dbReference>
<dbReference type="Gene3D" id="1.25.40.80">
    <property type="match status" value="1"/>
</dbReference>
<dbReference type="EC" id="4.1.99.3" evidence="2"/>